<dbReference type="PANTHER" id="PTHR38039">
    <property type="entry name" value="TOXIN YOEB"/>
    <property type="match status" value="1"/>
</dbReference>
<protein>
    <recommendedName>
        <fullName evidence="7">Endoribonuclease YoeB</fullName>
    </recommendedName>
    <alternativeName>
        <fullName evidence="6">Putative mRNA interferase YoeB</fullName>
    </alternativeName>
</protein>
<dbReference type="EMBL" id="CACRTN010000012">
    <property type="protein sequence ID" value="VYT96220.1"/>
    <property type="molecule type" value="Genomic_DNA"/>
</dbReference>
<dbReference type="AlphaFoldDB" id="A0A6N3B2H4"/>
<gene>
    <name evidence="8" type="primary">yoeB</name>
    <name evidence="8" type="ORF">CILFYP54_00397</name>
</gene>
<evidence type="ECO:0000256" key="3">
    <source>
        <dbReference type="ARBA" id="ARBA00022722"/>
    </source>
</evidence>
<dbReference type="PANTHER" id="PTHR38039:SF1">
    <property type="entry name" value="TOXIN YOEB"/>
    <property type="match status" value="1"/>
</dbReference>
<dbReference type="GO" id="GO:0045892">
    <property type="term" value="P:negative regulation of DNA-templated transcription"/>
    <property type="evidence" value="ECO:0007669"/>
    <property type="project" value="TreeGrafter"/>
</dbReference>
<evidence type="ECO:0000256" key="1">
    <source>
        <dbReference type="ARBA" id="ARBA00008172"/>
    </source>
</evidence>
<dbReference type="NCBIfam" id="TIGR02116">
    <property type="entry name" value="toxin_Txe_YoeB"/>
    <property type="match status" value="1"/>
</dbReference>
<dbReference type="Pfam" id="PF06769">
    <property type="entry name" value="YoeB_toxin"/>
    <property type="match status" value="1"/>
</dbReference>
<dbReference type="InterPro" id="IPR009614">
    <property type="entry name" value="YoeB_toxin"/>
</dbReference>
<dbReference type="GO" id="GO:0016787">
    <property type="term" value="F:hydrolase activity"/>
    <property type="evidence" value="ECO:0007669"/>
    <property type="project" value="UniProtKB-KW"/>
</dbReference>
<dbReference type="GO" id="GO:0006401">
    <property type="term" value="P:RNA catabolic process"/>
    <property type="evidence" value="ECO:0007669"/>
    <property type="project" value="InterPro"/>
</dbReference>
<proteinExistence type="inferred from homology"/>
<evidence type="ECO:0000256" key="7">
    <source>
        <dbReference type="ARBA" id="ARBA00050056"/>
    </source>
</evidence>
<organism evidence="8">
    <name type="scientific">Collinsella intestinalis</name>
    <dbReference type="NCBI Taxonomy" id="147207"/>
    <lineage>
        <taxon>Bacteria</taxon>
        <taxon>Bacillati</taxon>
        <taxon>Actinomycetota</taxon>
        <taxon>Coriobacteriia</taxon>
        <taxon>Coriobacteriales</taxon>
        <taxon>Coriobacteriaceae</taxon>
        <taxon>Collinsella</taxon>
    </lineage>
</organism>
<dbReference type="RefSeq" id="WP_156848656.1">
    <property type="nucleotide sequence ID" value="NZ_CACRTN010000012.1"/>
</dbReference>
<dbReference type="InterPro" id="IPR035093">
    <property type="entry name" value="RelE/ParE_toxin_dom_sf"/>
</dbReference>
<dbReference type="Gene3D" id="3.30.2310.20">
    <property type="entry name" value="RelE-like"/>
    <property type="match status" value="1"/>
</dbReference>
<comment type="similarity">
    <text evidence="1">Belongs to the YoeB family.</text>
</comment>
<dbReference type="GO" id="GO:0004519">
    <property type="term" value="F:endonuclease activity"/>
    <property type="evidence" value="ECO:0007669"/>
    <property type="project" value="UniProtKB-KW"/>
</dbReference>
<keyword evidence="3" id="KW-0540">Nuclease</keyword>
<keyword evidence="4" id="KW-0255">Endonuclease</keyword>
<keyword evidence="2" id="KW-1277">Toxin-antitoxin system</keyword>
<evidence type="ECO:0000256" key="6">
    <source>
        <dbReference type="ARBA" id="ARBA00030388"/>
    </source>
</evidence>
<dbReference type="SUPFAM" id="SSF143011">
    <property type="entry name" value="RelE-like"/>
    <property type="match status" value="1"/>
</dbReference>
<accession>A0A6N3B2H4</accession>
<keyword evidence="5 8" id="KW-0378">Hydrolase</keyword>
<evidence type="ECO:0000313" key="8">
    <source>
        <dbReference type="EMBL" id="VYT96220.1"/>
    </source>
</evidence>
<evidence type="ECO:0000256" key="4">
    <source>
        <dbReference type="ARBA" id="ARBA00022759"/>
    </source>
</evidence>
<sequence>MPYFWSDSAWGDYQYWLSQDKKTLRRVNALLKEISRVGEKPFGKAEILKGTEGLRSVRIDQKNRLVYKVDGDVVRVVSVRGHYSDK</sequence>
<evidence type="ECO:0000256" key="2">
    <source>
        <dbReference type="ARBA" id="ARBA00022649"/>
    </source>
</evidence>
<reference evidence="8" key="1">
    <citation type="submission" date="2019-11" db="EMBL/GenBank/DDBJ databases">
        <authorList>
            <person name="Feng L."/>
        </authorList>
    </citation>
    <scope>NUCLEOTIDE SEQUENCE</scope>
    <source>
        <strain evidence="8">CintestinalisLFYP54</strain>
    </source>
</reference>
<evidence type="ECO:0000256" key="5">
    <source>
        <dbReference type="ARBA" id="ARBA00022801"/>
    </source>
</evidence>
<name>A0A6N3B2H4_9ACTN</name>